<gene>
    <name evidence="3" type="ORF">SAMN05421647_11336</name>
</gene>
<dbReference type="SUPFAM" id="SSF52540">
    <property type="entry name" value="P-loop containing nucleoside triphosphate hydrolases"/>
    <property type="match status" value="1"/>
</dbReference>
<protein>
    <recommendedName>
        <fullName evidence="5">Intracellular multiplication protein IcmO</fullName>
    </recommendedName>
</protein>
<organism evidence="3 4">
    <name type="scientific">Marinobacterium stanieri</name>
    <dbReference type="NCBI Taxonomy" id="49186"/>
    <lineage>
        <taxon>Bacteria</taxon>
        <taxon>Pseudomonadati</taxon>
        <taxon>Pseudomonadota</taxon>
        <taxon>Gammaproteobacteria</taxon>
        <taxon>Oceanospirillales</taxon>
        <taxon>Oceanospirillaceae</taxon>
        <taxon>Marinobacterium</taxon>
    </lineage>
</organism>
<evidence type="ECO:0000256" key="1">
    <source>
        <dbReference type="SAM" id="MobiDB-lite"/>
    </source>
</evidence>
<dbReference type="Gene3D" id="3.40.50.300">
    <property type="entry name" value="P-loop containing nucleotide triphosphate hydrolases"/>
    <property type="match status" value="2"/>
</dbReference>
<keyword evidence="2" id="KW-0472">Membrane</keyword>
<feature type="region of interest" description="Disordered" evidence="1">
    <location>
        <begin position="701"/>
        <end position="728"/>
    </location>
</feature>
<feature type="transmembrane region" description="Helical" evidence="2">
    <location>
        <begin position="36"/>
        <end position="64"/>
    </location>
</feature>
<keyword evidence="2" id="KW-1133">Transmembrane helix</keyword>
<evidence type="ECO:0008006" key="5">
    <source>
        <dbReference type="Google" id="ProtNLM"/>
    </source>
</evidence>
<proteinExistence type="predicted"/>
<evidence type="ECO:0000313" key="4">
    <source>
        <dbReference type="Proteomes" id="UP000186895"/>
    </source>
</evidence>
<dbReference type="RefSeq" id="WP_139327253.1">
    <property type="nucleotide sequence ID" value="NZ_FTMN01000013.1"/>
</dbReference>
<dbReference type="AlphaFoldDB" id="A0A1N6X9Q2"/>
<name>A0A1N6X9Q2_9GAMM</name>
<keyword evidence="2" id="KW-0812">Transmembrane</keyword>
<dbReference type="InterPro" id="IPR027417">
    <property type="entry name" value="P-loop_NTPase"/>
</dbReference>
<reference evidence="3 4" key="1">
    <citation type="submission" date="2017-01" db="EMBL/GenBank/DDBJ databases">
        <authorList>
            <person name="Mah S.A."/>
            <person name="Swanson W.J."/>
            <person name="Moy G.W."/>
            <person name="Vacquier V.D."/>
        </authorList>
    </citation>
    <scope>NUCLEOTIDE SEQUENCE [LARGE SCALE GENOMIC DNA]</scope>
    <source>
        <strain evidence="3 4">DSM 7027</strain>
    </source>
</reference>
<dbReference type="EMBL" id="FTMN01000013">
    <property type="protein sequence ID" value="SIQ99075.1"/>
    <property type="molecule type" value="Genomic_DNA"/>
</dbReference>
<evidence type="ECO:0000256" key="2">
    <source>
        <dbReference type="SAM" id="Phobius"/>
    </source>
</evidence>
<dbReference type="Proteomes" id="UP000186895">
    <property type="component" value="Unassembled WGS sequence"/>
</dbReference>
<evidence type="ECO:0000313" key="3">
    <source>
        <dbReference type="EMBL" id="SIQ99075.1"/>
    </source>
</evidence>
<dbReference type="STRING" id="49186.SAMN05421647_11336"/>
<accession>A0A1N6X9Q2</accession>
<keyword evidence="4" id="KW-1185">Reference proteome</keyword>
<sequence length="850" mass="93766">MNQQKQAINPNRIIADRRTIGGWFSDACRSPSVRGYLYLASAFVLLLFPGMLPVMLIILLPAFFSNRVPDVPLRLPMEANCIDRSDPKGGGETFNRARGAVYLGNERGSGKEAWVSWSDQRYHDYIMGATGSGKTETILAINANYILAGSGFLIGDGKGTMMFPKQTTTLARLGGADDDSFVISFLSGYKDQFGRTPIKRSNRMNPWGEGNASTVKELLTSMMSQGGGDNQIFQDGASSLADSLSPAWVEGRDNHLWDLNIDLIGQTLPLAAVFKLSQHDQLSPLTLNHIKNYLSNLGYDFNKPPSQQPENVTRMHGYYVNYFMRVVTSFAISYRHIYVCKQGEVNMRDTVRSRRCLTFTLPPLEKSPDEVQALGKILLVSARSASSAGLGASMEGKREETLDNLMGNRAVPYKYNFDEFSFYVLEGFSLMPAQLRGINISCLLGAQDFVGTQRAGEIDAESMLANARLKLFGALEDGGTWEKLRAILGEVDVAVYDRIMNVGSYASRYVPDMDLRLTRRTPIEIQDLQEQVEGQFHSLMRGSLRALKVYYPGIDDNSVLDDFELIRLVACPMPSEAQLVRLKQHNDFIQMLRQQETLFQPAGVLKNAFSTPASGCVTTDVFDCLNAFYKKDKLRAAAPLPSPESDTTENDLLESDTGISDATACENSEGADDTPDTLPVTHDTSSVSSVDQFLGDLDDDDFLSGLSDASGEASKPMPPSDHSHAEAAAQQYEQYSNHGYASSDDLLPATEEAAEFFYQQDGSQPSLEEVDGAYGMTDEETAKIEARYVALGTLLGQSTESAHSDAKSIVDTMRRTAFYLIPPKPQSEPNIEARVKTLFEQVEMFSQPID</sequence>
<feature type="region of interest" description="Disordered" evidence="1">
    <location>
        <begin position="662"/>
        <end position="687"/>
    </location>
</feature>